<keyword evidence="2" id="KW-1185">Reference proteome</keyword>
<reference evidence="1 2" key="1">
    <citation type="submission" date="2017-02" db="EMBL/GenBank/DDBJ databases">
        <authorList>
            <person name="Peterson S.W."/>
        </authorList>
    </citation>
    <scope>NUCLEOTIDE SEQUENCE [LARGE SCALE GENOMIC DNA]</scope>
    <source>
        <strain evidence="1 2">DSM 18108</strain>
    </source>
</reference>
<gene>
    <name evidence="1" type="ORF">SAMN05660461_4325</name>
</gene>
<dbReference type="RefSeq" id="WP_079471587.1">
    <property type="nucleotide sequence ID" value="NZ_FUZZ01000003.1"/>
</dbReference>
<dbReference type="AlphaFoldDB" id="A0A1T5P6V8"/>
<dbReference type="Proteomes" id="UP000190166">
    <property type="component" value="Unassembled WGS sequence"/>
</dbReference>
<dbReference type="EMBL" id="FUZZ01000003">
    <property type="protein sequence ID" value="SKD08441.1"/>
    <property type="molecule type" value="Genomic_DNA"/>
</dbReference>
<protein>
    <submittedName>
        <fullName evidence="1">Uncharacterized protein</fullName>
    </submittedName>
</protein>
<evidence type="ECO:0000313" key="2">
    <source>
        <dbReference type="Proteomes" id="UP000190166"/>
    </source>
</evidence>
<organism evidence="1 2">
    <name type="scientific">Chitinophaga ginsengisegetis</name>
    <dbReference type="NCBI Taxonomy" id="393003"/>
    <lineage>
        <taxon>Bacteria</taxon>
        <taxon>Pseudomonadati</taxon>
        <taxon>Bacteroidota</taxon>
        <taxon>Chitinophagia</taxon>
        <taxon>Chitinophagales</taxon>
        <taxon>Chitinophagaceae</taxon>
        <taxon>Chitinophaga</taxon>
    </lineage>
</organism>
<accession>A0A1T5P6V8</accession>
<evidence type="ECO:0000313" key="1">
    <source>
        <dbReference type="EMBL" id="SKD08441.1"/>
    </source>
</evidence>
<name>A0A1T5P6V8_9BACT</name>
<sequence length="88" mass="10225">MQKRQHQISRKKAWLEKPFKLTVGEMKAPTSVIKGFFMTYDLPAIHDHFSLLLNNVPNNISAFLDALEFIDNVEKLVEANHFLLRKNS</sequence>
<proteinExistence type="predicted"/>